<feature type="region of interest" description="Disordered" evidence="1">
    <location>
        <begin position="54"/>
        <end position="78"/>
    </location>
</feature>
<dbReference type="Proteomes" id="UP001362999">
    <property type="component" value="Unassembled WGS sequence"/>
</dbReference>
<dbReference type="Gene3D" id="3.80.10.10">
    <property type="entry name" value="Ribonuclease Inhibitor"/>
    <property type="match status" value="1"/>
</dbReference>
<evidence type="ECO:0000256" key="1">
    <source>
        <dbReference type="SAM" id="MobiDB-lite"/>
    </source>
</evidence>
<evidence type="ECO:0000313" key="2">
    <source>
        <dbReference type="EMBL" id="KAK7019598.1"/>
    </source>
</evidence>
<protein>
    <recommendedName>
        <fullName evidence="4">F-box domain-containing protein</fullName>
    </recommendedName>
</protein>
<dbReference type="InterPro" id="IPR032675">
    <property type="entry name" value="LRR_dom_sf"/>
</dbReference>
<name>A0AAW0B101_9AGAR</name>
<dbReference type="AlphaFoldDB" id="A0AAW0B101"/>
<dbReference type="SUPFAM" id="SSF52047">
    <property type="entry name" value="RNI-like"/>
    <property type="match status" value="1"/>
</dbReference>
<evidence type="ECO:0000313" key="3">
    <source>
        <dbReference type="Proteomes" id="UP001362999"/>
    </source>
</evidence>
<organism evidence="2 3">
    <name type="scientific">Favolaschia claudopus</name>
    <dbReference type="NCBI Taxonomy" id="2862362"/>
    <lineage>
        <taxon>Eukaryota</taxon>
        <taxon>Fungi</taxon>
        <taxon>Dikarya</taxon>
        <taxon>Basidiomycota</taxon>
        <taxon>Agaricomycotina</taxon>
        <taxon>Agaricomycetes</taxon>
        <taxon>Agaricomycetidae</taxon>
        <taxon>Agaricales</taxon>
        <taxon>Marasmiineae</taxon>
        <taxon>Mycenaceae</taxon>
        <taxon>Favolaschia</taxon>
    </lineage>
</organism>
<dbReference type="EMBL" id="JAWWNJ010000043">
    <property type="protein sequence ID" value="KAK7019598.1"/>
    <property type="molecule type" value="Genomic_DNA"/>
</dbReference>
<reference evidence="2 3" key="1">
    <citation type="journal article" date="2024" name="J Genomics">
        <title>Draft genome sequencing and assembly of Favolaschia claudopus CIRM-BRFM 2984 isolated from oak limbs.</title>
        <authorList>
            <person name="Navarro D."/>
            <person name="Drula E."/>
            <person name="Chaduli D."/>
            <person name="Cazenave R."/>
            <person name="Ahrendt S."/>
            <person name="Wang J."/>
            <person name="Lipzen A."/>
            <person name="Daum C."/>
            <person name="Barry K."/>
            <person name="Grigoriev I.V."/>
            <person name="Favel A."/>
            <person name="Rosso M.N."/>
            <person name="Martin F."/>
        </authorList>
    </citation>
    <scope>NUCLEOTIDE SEQUENCE [LARGE SCALE GENOMIC DNA]</scope>
    <source>
        <strain evidence="2 3">CIRM-BRFM 2984</strain>
    </source>
</reference>
<gene>
    <name evidence="2" type="ORF">R3P38DRAFT_2782922</name>
</gene>
<accession>A0AAW0B101</accession>
<keyword evidence="3" id="KW-1185">Reference proteome</keyword>
<evidence type="ECO:0008006" key="4">
    <source>
        <dbReference type="Google" id="ProtNLM"/>
    </source>
</evidence>
<proteinExistence type="predicted"/>
<sequence>MPPSPRITRTKLRIKKTRTYTKHSLLLLRDCSDKALVWKQEYFENKKNVQCSFTRTTPNGAAERPMQRRDGGRAGNLGTIVKSRPSRFRFVISYPFRSSPSSWSEPDGEELTGTLPEWLLSAEERQTNWDLVLSDMQSPRFEHPMKAPAVQVSSIPQDLDSDRSGLLRRLRLSGSLTSNLSADELRISDWIPTGAALLSGYDQLVHELRKKLELAKFRQACAKHILLGSSYGLSSIGRVPDELWNEIFGWACDRRTGWPEVTLRTLTQVCKQWRTLLTASPAAALWNPVDLRDSGGPIAARKAQLSYVTSSKILELVMSADDTRTDYDLLQSVFRQPIRDSPIRRIRRLTIHDVYSSTGIANRSLFSQSAAIPDIDELYIVGAHWFVGEYPSVNGLPAWFASLDHNQLQPELHIERGITTLTLIQTLEPEHTLHVPWSSLIVYSELNTARANGIIPSSHLRRLSSLTSLSLGGVFLPHISDTGRVELHELTYFHYIVPWSWVPGIEAFEGVNCPNLTRLHLYGSSWNTPCLSEASERFHADLARFLPRCPFLDTLELALPVPYSSAVLINHLRACPSLLHLELDFCHPELVNDSLFQELSDTTLVPHLRFLRIRFQNNLRRLSFRPKHREMHSYYSERTILEWESKLPSKWDRLPVYGFEWNLPHAARLAIEELVLTEGLSGIELLPQ</sequence>
<comment type="caution">
    <text evidence="2">The sequence shown here is derived from an EMBL/GenBank/DDBJ whole genome shotgun (WGS) entry which is preliminary data.</text>
</comment>